<evidence type="ECO:0000313" key="1">
    <source>
        <dbReference type="EMBL" id="CUG85994.1"/>
    </source>
</evidence>
<reference evidence="2" key="1">
    <citation type="submission" date="2015-09" db="EMBL/GenBank/DDBJ databases">
        <authorList>
            <consortium name="Pathogen Informatics"/>
        </authorList>
    </citation>
    <scope>NUCLEOTIDE SEQUENCE [LARGE SCALE GENOMIC DNA]</scope>
    <source>
        <strain evidence="2">Lake Konstanz</strain>
    </source>
</reference>
<gene>
    <name evidence="1" type="ORF">BSAL_91295</name>
</gene>
<organism evidence="1 2">
    <name type="scientific">Bodo saltans</name>
    <name type="common">Flagellated protozoan</name>
    <dbReference type="NCBI Taxonomy" id="75058"/>
    <lineage>
        <taxon>Eukaryota</taxon>
        <taxon>Discoba</taxon>
        <taxon>Euglenozoa</taxon>
        <taxon>Kinetoplastea</taxon>
        <taxon>Metakinetoplastina</taxon>
        <taxon>Eubodonida</taxon>
        <taxon>Bodonidae</taxon>
        <taxon>Bodo</taxon>
    </lineage>
</organism>
<dbReference type="EMBL" id="CYKH01001225">
    <property type="protein sequence ID" value="CUG85994.1"/>
    <property type="molecule type" value="Genomic_DNA"/>
</dbReference>
<feature type="non-terminal residue" evidence="1">
    <location>
        <position position="339"/>
    </location>
</feature>
<dbReference type="VEuPathDB" id="TriTrypDB:BSAL_91295"/>
<protein>
    <submittedName>
        <fullName evidence="1">Uncharacterized protein</fullName>
    </submittedName>
</protein>
<dbReference type="AlphaFoldDB" id="A0A0S4JA36"/>
<dbReference type="Proteomes" id="UP000051952">
    <property type="component" value="Unassembled WGS sequence"/>
</dbReference>
<accession>A0A0S4JA36</accession>
<name>A0A0S4JA36_BODSA</name>
<proteinExistence type="predicted"/>
<keyword evidence="2" id="KW-1185">Reference proteome</keyword>
<evidence type="ECO:0000313" key="2">
    <source>
        <dbReference type="Proteomes" id="UP000051952"/>
    </source>
</evidence>
<sequence length="339" mass="38173">MEQLLRSMQHVNIMKAVAIGESELADQDVFNTVDLLKDIRAQCPNSLKGLSNFRTELFWKYECVAFFGCAGNDLFVAIPTPHSVPTMDVGVKEEQTLHLFSKLPLAYKVYSFTGGVDKVKKKKFNLITTFVVEALTSHQKQSAPLTSPHDVLKLPEYFTYPPLNVRHCIDNFLCCKRFVATTEDDWKVLSTRYVDCCHFGGRRLDDDSILFDLQLPHTWAGDANNTIVLIDGESGSGKTMEMLCGHFDKSNLVVYMRCFHQVCTEIIGSDTEEYFVIFNGCNSTLSDDEIREARMKRNAAFLELAAQLVQSAVKASCPAIVELLKNHNNTGKVFTVRLC</sequence>